<dbReference type="Gene3D" id="3.40.390.10">
    <property type="entry name" value="Collagenase (Catalytic Domain)"/>
    <property type="match status" value="1"/>
</dbReference>
<keyword evidence="4" id="KW-0732">Signal</keyword>
<keyword evidence="7" id="KW-0482">Metalloprotease</keyword>
<evidence type="ECO:0000256" key="8">
    <source>
        <dbReference type="ARBA" id="ARBA00023157"/>
    </source>
</evidence>
<gene>
    <name evidence="10" type="ORF">BET10_05035</name>
</gene>
<dbReference type="AlphaFoldDB" id="A0A1S1N2I1"/>
<dbReference type="InterPro" id="IPR008754">
    <property type="entry name" value="Peptidase_M43"/>
</dbReference>
<evidence type="ECO:0000256" key="5">
    <source>
        <dbReference type="ARBA" id="ARBA00022801"/>
    </source>
</evidence>
<name>A0A1S1N2I1_9GAMM</name>
<proteinExistence type="inferred from homology"/>
<evidence type="ECO:0000256" key="4">
    <source>
        <dbReference type="ARBA" id="ARBA00022729"/>
    </source>
</evidence>
<keyword evidence="3" id="KW-0479">Metal-binding</keyword>
<evidence type="ECO:0000313" key="11">
    <source>
        <dbReference type="Proteomes" id="UP000179786"/>
    </source>
</evidence>
<evidence type="ECO:0000256" key="7">
    <source>
        <dbReference type="ARBA" id="ARBA00023049"/>
    </source>
</evidence>
<keyword evidence="6" id="KW-0862">Zinc</keyword>
<evidence type="ECO:0000256" key="6">
    <source>
        <dbReference type="ARBA" id="ARBA00022833"/>
    </source>
</evidence>
<dbReference type="Proteomes" id="UP000179786">
    <property type="component" value="Unassembled WGS sequence"/>
</dbReference>
<sequence length="311" mass="34523">MILLQNPQSDHILDKVTGCGATMDNRGNWHVMSAQSPCHIEATFISNFSTLDEFAEPIRLPVVVHIVENDNVSISDVQASSHVELLNMHFRRSKLLADFDFLIGAYSAVNKAIPDSHRQYIADTGITFYLAKNTPDGAPSTGINRISANQALTEQAMKSSMWDANKVINVWVGEKPASTIDQEATYQLTATSEPNSLAGIAIDHRKFSDFSNRSFDAKLGKTLTHNMGHYLGLIGHIVQGLENGHRNLPCDGVIQPSPECTNKGLLFNYMRDSQVADENKRMFSISQANLMRQHIQNGPLQALYNNVRDKQ</sequence>
<evidence type="ECO:0000256" key="2">
    <source>
        <dbReference type="ARBA" id="ARBA00022670"/>
    </source>
</evidence>
<dbReference type="EMBL" id="MKJU01000006">
    <property type="protein sequence ID" value="OHU92814.1"/>
    <property type="molecule type" value="Genomic_DNA"/>
</dbReference>
<accession>A0A1S1N2I1</accession>
<dbReference type="Pfam" id="PF05572">
    <property type="entry name" value="Peptidase_M43"/>
    <property type="match status" value="1"/>
</dbReference>
<protein>
    <recommendedName>
        <fullName evidence="9">Peptidase M43 pregnancy-associated plasma-A domain-containing protein</fullName>
    </recommendedName>
</protein>
<evidence type="ECO:0000256" key="1">
    <source>
        <dbReference type="ARBA" id="ARBA00008721"/>
    </source>
</evidence>
<comment type="caution">
    <text evidence="10">The sequence shown here is derived from an EMBL/GenBank/DDBJ whole genome shotgun (WGS) entry which is preliminary data.</text>
</comment>
<dbReference type="STRING" id="1859457.BET10_05035"/>
<keyword evidence="11" id="KW-1185">Reference proteome</keyword>
<reference evidence="10 11" key="1">
    <citation type="submission" date="2016-09" db="EMBL/GenBank/DDBJ databases">
        <title>Pseudoalteromonas amylolytica sp. nov., isolated from the surface seawater.</title>
        <authorList>
            <person name="Wu Y.-H."/>
            <person name="Cheng H."/>
            <person name="Jin X.-B."/>
            <person name="Wang C.-S."/>
            <person name="Xu X.-W."/>
        </authorList>
    </citation>
    <scope>NUCLEOTIDE SEQUENCE [LARGE SCALE GENOMIC DNA]</scope>
    <source>
        <strain evidence="10 11">JW1</strain>
    </source>
</reference>
<keyword evidence="8" id="KW-1015">Disulfide bond</keyword>
<dbReference type="PANTHER" id="PTHR47466:SF1">
    <property type="entry name" value="METALLOPROTEASE MEP1 (AFU_ORTHOLOGUE AFUA_1G07730)-RELATED"/>
    <property type="match status" value="1"/>
</dbReference>
<dbReference type="InterPro" id="IPR024079">
    <property type="entry name" value="MetalloPept_cat_dom_sf"/>
</dbReference>
<dbReference type="GO" id="GO:0006508">
    <property type="term" value="P:proteolysis"/>
    <property type="evidence" value="ECO:0007669"/>
    <property type="project" value="UniProtKB-KW"/>
</dbReference>
<evidence type="ECO:0000256" key="3">
    <source>
        <dbReference type="ARBA" id="ARBA00022723"/>
    </source>
</evidence>
<keyword evidence="2" id="KW-0645">Protease</keyword>
<evidence type="ECO:0000313" key="10">
    <source>
        <dbReference type="EMBL" id="OHU92814.1"/>
    </source>
</evidence>
<dbReference type="GO" id="GO:0008237">
    <property type="term" value="F:metallopeptidase activity"/>
    <property type="evidence" value="ECO:0007669"/>
    <property type="project" value="UniProtKB-KW"/>
</dbReference>
<evidence type="ECO:0000259" key="9">
    <source>
        <dbReference type="Pfam" id="PF05572"/>
    </source>
</evidence>
<organism evidence="10 11">
    <name type="scientific">Pseudoalteromonas amylolytica</name>
    <dbReference type="NCBI Taxonomy" id="1859457"/>
    <lineage>
        <taxon>Bacteria</taxon>
        <taxon>Pseudomonadati</taxon>
        <taxon>Pseudomonadota</taxon>
        <taxon>Gammaproteobacteria</taxon>
        <taxon>Alteromonadales</taxon>
        <taxon>Pseudoalteromonadaceae</taxon>
        <taxon>Pseudoalteromonas</taxon>
    </lineage>
</organism>
<feature type="domain" description="Peptidase M43 pregnancy-associated plasma-A" evidence="9">
    <location>
        <begin position="153"/>
        <end position="257"/>
    </location>
</feature>
<comment type="similarity">
    <text evidence="1">Belongs to the peptidase M43B family.</text>
</comment>
<dbReference type="PANTHER" id="PTHR47466">
    <property type="match status" value="1"/>
</dbReference>
<dbReference type="GO" id="GO:0046872">
    <property type="term" value="F:metal ion binding"/>
    <property type="evidence" value="ECO:0007669"/>
    <property type="project" value="UniProtKB-KW"/>
</dbReference>
<keyword evidence="5" id="KW-0378">Hydrolase</keyword>